<reference evidence="4 5" key="1">
    <citation type="submission" date="2016-10" db="EMBL/GenBank/DDBJ databases">
        <authorList>
            <person name="Varghese N."/>
            <person name="Submissions S."/>
        </authorList>
    </citation>
    <scope>NUCLEOTIDE SEQUENCE [LARGE SCALE GENOMIC DNA]</scope>
    <source>
        <strain evidence="4 5">DSM 5563</strain>
    </source>
</reference>
<dbReference type="InterPro" id="IPR011050">
    <property type="entry name" value="Pectin_lyase_fold/virulence"/>
</dbReference>
<feature type="domain" description="Autotransporter" evidence="3">
    <location>
        <begin position="674"/>
        <end position="942"/>
    </location>
</feature>
<dbReference type="PROSITE" id="PS51208">
    <property type="entry name" value="AUTOTRANSPORTER"/>
    <property type="match status" value="1"/>
</dbReference>
<dbReference type="Gene3D" id="2.40.128.130">
    <property type="entry name" value="Autotransporter beta-domain"/>
    <property type="match status" value="1"/>
</dbReference>
<dbReference type="CDD" id="cd01343">
    <property type="entry name" value="PL1_Passenger_AT"/>
    <property type="match status" value="1"/>
</dbReference>
<dbReference type="InterPro" id="IPR005546">
    <property type="entry name" value="Autotransporte_beta"/>
</dbReference>
<evidence type="ECO:0000256" key="2">
    <source>
        <dbReference type="SAM" id="MobiDB-lite"/>
    </source>
</evidence>
<dbReference type="RefSeq" id="WP_074822283.1">
    <property type="nucleotide sequence ID" value="NZ_FOLW01000004.1"/>
</dbReference>
<name>A0AAJ4WAH4_9GAMM</name>
<dbReference type="InterPro" id="IPR012332">
    <property type="entry name" value="Autotransporter_pectin_lyase_C"/>
</dbReference>
<dbReference type="SMART" id="SM00869">
    <property type="entry name" value="Autotransporter"/>
    <property type="match status" value="1"/>
</dbReference>
<dbReference type="EMBL" id="FOLW01000004">
    <property type="protein sequence ID" value="SFC78654.1"/>
    <property type="molecule type" value="Genomic_DNA"/>
</dbReference>
<dbReference type="PANTHER" id="PTHR35037:SF2">
    <property type="match status" value="1"/>
</dbReference>
<dbReference type="Gene3D" id="2.160.20.20">
    <property type="match status" value="1"/>
</dbReference>
<dbReference type="Pfam" id="PF03797">
    <property type="entry name" value="Autotransporter"/>
    <property type="match status" value="1"/>
</dbReference>
<evidence type="ECO:0000256" key="1">
    <source>
        <dbReference type="ARBA" id="ARBA00022729"/>
    </source>
</evidence>
<evidence type="ECO:0000313" key="5">
    <source>
        <dbReference type="Proteomes" id="UP000226420"/>
    </source>
</evidence>
<gene>
    <name evidence="4" type="ORF">SAMN02745723_104125</name>
</gene>
<feature type="region of interest" description="Disordered" evidence="2">
    <location>
        <begin position="618"/>
        <end position="643"/>
    </location>
</feature>
<dbReference type="InterPro" id="IPR051551">
    <property type="entry name" value="Autotransporter_adhesion"/>
</dbReference>
<dbReference type="GO" id="GO:0019867">
    <property type="term" value="C:outer membrane"/>
    <property type="evidence" value="ECO:0007669"/>
    <property type="project" value="InterPro"/>
</dbReference>
<dbReference type="AlphaFoldDB" id="A0AAJ4WAH4"/>
<dbReference type="InterPro" id="IPR006315">
    <property type="entry name" value="OM_autotransptr_brl_dom"/>
</dbReference>
<keyword evidence="1" id="KW-0732">Signal</keyword>
<evidence type="ECO:0000313" key="4">
    <source>
        <dbReference type="EMBL" id="SFC78654.1"/>
    </source>
</evidence>
<dbReference type="SUPFAM" id="SSF103515">
    <property type="entry name" value="Autotransporter"/>
    <property type="match status" value="1"/>
</dbReference>
<dbReference type="NCBIfam" id="TIGR01414">
    <property type="entry name" value="autotrans_barl"/>
    <property type="match status" value="1"/>
</dbReference>
<dbReference type="PANTHER" id="PTHR35037">
    <property type="entry name" value="C-TERMINAL REGION OF AIDA-LIKE PROTEIN"/>
    <property type="match status" value="1"/>
</dbReference>
<dbReference type="Pfam" id="PF03212">
    <property type="entry name" value="Pertactin"/>
    <property type="match status" value="1"/>
</dbReference>
<accession>A0AAJ4WAH4</accession>
<proteinExistence type="predicted"/>
<dbReference type="SUPFAM" id="SSF51126">
    <property type="entry name" value="Pectin lyase-like"/>
    <property type="match status" value="1"/>
</dbReference>
<protein>
    <submittedName>
        <fullName evidence="4">Outer membrane autotransporter barrel domain-containing protein</fullName>
    </submittedName>
</protein>
<dbReference type="InterPro" id="IPR003991">
    <property type="entry name" value="Pertactin_virulence_factor"/>
</dbReference>
<evidence type="ECO:0000259" key="3">
    <source>
        <dbReference type="PROSITE" id="PS51208"/>
    </source>
</evidence>
<dbReference type="InterPro" id="IPR004899">
    <property type="entry name" value="Pertactin_central"/>
</dbReference>
<sequence length="942" mass="99801">MDMLIYQKEFSGKLTGRFSKHKLNQQLAMAGLLSLSAFIFQHPAWAADLGSQNANTIELNDGDKIIADLRNNGHLYGVFNQYATANINLANDVSIIVNDPASIANGIIMAGDNSVLTANRLSLEVDGTYPTGLDISGNNASVDLGSDSKIMINGSGSMNGIYIHSSGSTLQAERLLVMMTTTGDKTNNSGAGIRSDADDTLINLGQGSAIYTTGNESYGIRISGSSKFEATELTIDTKGEFSHGVQVGNSSIVNLGTDSKITTSGTESHGVWNFGDFKADGLTIKTTGANSAAIDTRDNGVTNIGAGSHLSATQAGALVAYNTDSGKATVNFSGTAAQRNTISSGGSYGASAQFNSIVNLSNTDIYIDRAGALGRGLWALGGGKITGDNLMIKGAAATRGVYAQTNSQIDLTGDTTIYMANPADMAIATQHNEGYAASRINAMGKLNIQGGILSHGGLINLDMQSGSLWSGRAFSDNVNGGELNITMTDSRWNMTADSNLDKLVLNHSTVDFSEDKTGSLLTVGDLSGHGRFILRTDLVGDGIASTGDKLVVTGESAGDHQLTVLNSGSLATTGHEVLTVVETQDGQATFTSTGKVELGGYLYNVRKNGTNWELYSSGIDVPLPDPKPEPKPQPDPDPSISTSADAGANFLNIGYLMNYAETQTLLQRMGDLRQNGKNGDMWLRGFAGKFDSFAGGKLSHFDMNYSGIQLGADKRVSTELPLFAGIFMGQTHGKPNYRSGDGTTKSDSAGLYATYMANNGFYLDGVAKYSHIKNSFNVKDSQNNRVNGNGNSDGFSASLESGQKFSLNQPGNGFYIEPQAQFSYSHQGTSNVVASNGLKVDLGSYESMIGRVSAVVGYELQQGDNSLNVYLKTGYLREFSGDTDYRLNGSPESHSFKGDWWNNGVGVSAQMNQQHTLYLDLDASTGDKFNQSQINAGYRFSF</sequence>
<dbReference type="PRINTS" id="PR01484">
    <property type="entry name" value="PRTACTNFAMLY"/>
</dbReference>
<dbReference type="Proteomes" id="UP000226420">
    <property type="component" value="Unassembled WGS sequence"/>
</dbReference>
<comment type="caution">
    <text evidence="4">The sequence shown here is derived from an EMBL/GenBank/DDBJ whole genome shotgun (WGS) entry which is preliminary data.</text>
</comment>
<organism evidence="4 5">
    <name type="scientific">Pragia fontium DSM 5563 = ATCC 49100</name>
    <dbReference type="NCBI Taxonomy" id="1122977"/>
    <lineage>
        <taxon>Bacteria</taxon>
        <taxon>Pseudomonadati</taxon>
        <taxon>Pseudomonadota</taxon>
        <taxon>Gammaproteobacteria</taxon>
        <taxon>Enterobacterales</taxon>
        <taxon>Budviciaceae</taxon>
        <taxon>Pragia</taxon>
    </lineage>
</organism>
<dbReference type="InterPro" id="IPR036709">
    <property type="entry name" value="Autotransporte_beta_dom_sf"/>
</dbReference>